<dbReference type="AlphaFoldDB" id="A0A834S9A7"/>
<dbReference type="RefSeq" id="XP_065965601.1">
    <property type="nucleotide sequence ID" value="XM_066103399.1"/>
</dbReference>
<dbReference type="Pfam" id="PF20684">
    <property type="entry name" value="Fung_rhodopsin"/>
    <property type="match status" value="1"/>
</dbReference>
<keyword evidence="3 6" id="KW-1133">Transmembrane helix</keyword>
<comment type="similarity">
    <text evidence="5">Belongs to the SAT4 family.</text>
</comment>
<feature type="transmembrane region" description="Helical" evidence="6">
    <location>
        <begin position="12"/>
        <end position="33"/>
    </location>
</feature>
<comment type="subcellular location">
    <subcellularLocation>
        <location evidence="1">Membrane</location>
        <topology evidence="1">Multi-pass membrane protein</topology>
    </subcellularLocation>
</comment>
<protein>
    <recommendedName>
        <fullName evidence="7">Rhodopsin domain-containing protein</fullName>
    </recommendedName>
</protein>
<dbReference type="KEGG" id="ptrr:90954175"/>
<reference evidence="8" key="1">
    <citation type="journal article" date="2018" name="BMC Genomics">
        <title>Comparative genomics of the wheat fungal pathogen Pyrenophora tritici-repentis reveals chromosomal variations and genome plasticity.</title>
        <authorList>
            <person name="Moolhuijzen P."/>
            <person name="See P.T."/>
            <person name="Hane J.K."/>
            <person name="Shi G."/>
            <person name="Liu Z."/>
            <person name="Oliver R.P."/>
            <person name="Moffat C.S."/>
        </authorList>
    </citation>
    <scope>NUCLEOTIDE SEQUENCE [LARGE SCALE GENOMIC DNA]</scope>
    <source>
        <strain evidence="8">M4</strain>
    </source>
</reference>
<evidence type="ECO:0000256" key="3">
    <source>
        <dbReference type="ARBA" id="ARBA00022989"/>
    </source>
</evidence>
<keyword evidence="4 6" id="KW-0472">Membrane</keyword>
<dbReference type="PANTHER" id="PTHR33048">
    <property type="entry name" value="PTH11-LIKE INTEGRAL MEMBRANE PROTEIN (AFU_ORTHOLOGUE AFUA_5G11245)"/>
    <property type="match status" value="1"/>
</dbReference>
<evidence type="ECO:0000256" key="6">
    <source>
        <dbReference type="SAM" id="Phobius"/>
    </source>
</evidence>
<dbReference type="GeneID" id="90954175"/>
<sequence length="96" mass="10849">MNKADRSSEVFAVATIFFILTWLTVGLRIYVRAILMKAWGKDDSYMVATLLAFTIYLPCQIVAAIHGTGRHRWHLSDSDAKTALLVSTFWRLEIGS</sequence>
<dbReference type="Proteomes" id="UP000245464">
    <property type="component" value="Chromosome 1"/>
</dbReference>
<gene>
    <name evidence="8" type="ORF">PtrM4_020430</name>
</gene>
<proteinExistence type="inferred from homology"/>
<evidence type="ECO:0000256" key="2">
    <source>
        <dbReference type="ARBA" id="ARBA00022692"/>
    </source>
</evidence>
<feature type="transmembrane region" description="Helical" evidence="6">
    <location>
        <begin position="45"/>
        <end position="65"/>
    </location>
</feature>
<dbReference type="InterPro" id="IPR052337">
    <property type="entry name" value="SAT4-like"/>
</dbReference>
<comment type="caution">
    <text evidence="8">The sequence shown here is derived from an EMBL/GenBank/DDBJ whole genome shotgun (WGS) entry which is preliminary data.</text>
</comment>
<organism evidence="8 9">
    <name type="scientific">Pyrenophora tritici-repentis</name>
    <dbReference type="NCBI Taxonomy" id="45151"/>
    <lineage>
        <taxon>Eukaryota</taxon>
        <taxon>Fungi</taxon>
        <taxon>Dikarya</taxon>
        <taxon>Ascomycota</taxon>
        <taxon>Pezizomycotina</taxon>
        <taxon>Dothideomycetes</taxon>
        <taxon>Pleosporomycetidae</taxon>
        <taxon>Pleosporales</taxon>
        <taxon>Pleosporineae</taxon>
        <taxon>Pleosporaceae</taxon>
        <taxon>Pyrenophora</taxon>
    </lineage>
</organism>
<evidence type="ECO:0000256" key="4">
    <source>
        <dbReference type="ARBA" id="ARBA00023136"/>
    </source>
</evidence>
<keyword evidence="2 6" id="KW-0812">Transmembrane</keyword>
<dbReference type="InterPro" id="IPR049326">
    <property type="entry name" value="Rhodopsin_dom_fungi"/>
</dbReference>
<evidence type="ECO:0000256" key="1">
    <source>
        <dbReference type="ARBA" id="ARBA00004141"/>
    </source>
</evidence>
<feature type="domain" description="Rhodopsin" evidence="7">
    <location>
        <begin position="27"/>
        <end position="90"/>
    </location>
</feature>
<dbReference type="PANTHER" id="PTHR33048:SF96">
    <property type="entry name" value="INTEGRAL MEMBRANE PROTEIN"/>
    <property type="match status" value="1"/>
</dbReference>
<evidence type="ECO:0000313" key="9">
    <source>
        <dbReference type="Proteomes" id="UP000245464"/>
    </source>
</evidence>
<name>A0A834S9A7_9PLEO</name>
<evidence type="ECO:0000313" key="8">
    <source>
        <dbReference type="EMBL" id="KAF7577803.1"/>
    </source>
</evidence>
<accession>A0A834S9A7</accession>
<dbReference type="GO" id="GO:0016020">
    <property type="term" value="C:membrane"/>
    <property type="evidence" value="ECO:0007669"/>
    <property type="project" value="UniProtKB-SubCell"/>
</dbReference>
<evidence type="ECO:0000259" key="7">
    <source>
        <dbReference type="Pfam" id="PF20684"/>
    </source>
</evidence>
<evidence type="ECO:0000256" key="5">
    <source>
        <dbReference type="ARBA" id="ARBA00038359"/>
    </source>
</evidence>
<dbReference type="EMBL" id="NQIK02000001">
    <property type="protein sequence ID" value="KAF7577803.1"/>
    <property type="molecule type" value="Genomic_DNA"/>
</dbReference>